<evidence type="ECO:0000313" key="3">
    <source>
        <dbReference type="Proteomes" id="UP000031668"/>
    </source>
</evidence>
<comment type="caution">
    <text evidence="2">The sequence shown here is derived from an EMBL/GenBank/DDBJ whole genome shotgun (WGS) entry which is preliminary data.</text>
</comment>
<feature type="transmembrane region" description="Helical" evidence="1">
    <location>
        <begin position="208"/>
        <end position="233"/>
    </location>
</feature>
<keyword evidence="3" id="KW-1185">Reference proteome</keyword>
<proteinExistence type="predicted"/>
<keyword evidence="1" id="KW-1133">Transmembrane helix</keyword>
<reference evidence="2 3" key="1">
    <citation type="journal article" date="2014" name="Genome Biol. Evol.">
        <title>The genome of the myxosporean Thelohanellus kitauei shows adaptations to nutrient acquisition within its fish host.</title>
        <authorList>
            <person name="Yang Y."/>
            <person name="Xiong J."/>
            <person name="Zhou Z."/>
            <person name="Huo F."/>
            <person name="Miao W."/>
            <person name="Ran C."/>
            <person name="Liu Y."/>
            <person name="Zhang J."/>
            <person name="Feng J."/>
            <person name="Wang M."/>
            <person name="Wang M."/>
            <person name="Wang L."/>
            <person name="Yao B."/>
        </authorList>
    </citation>
    <scope>NUCLEOTIDE SEQUENCE [LARGE SCALE GENOMIC DNA]</scope>
    <source>
        <strain evidence="2">Wuqing</strain>
    </source>
</reference>
<dbReference type="AlphaFoldDB" id="A0A0C2MF66"/>
<dbReference type="Proteomes" id="UP000031668">
    <property type="component" value="Unassembled WGS sequence"/>
</dbReference>
<sequence>MPKDKSSWGEGVFYTHIGKTELVVTLKIDIEYISRDNQTAFNEMQIKKIRFNDSHLYIAFSNPDDQSWSRIKCRTVNTETELEISDCKNFIHSGSDDTIKIFNSKQKFTFKKNIKYAFSKYIFLFKNAELTDKDQMLQIKINYLQILFPNHTQNCEYSKTDFEMMTYGFDSEATLNPCEIGGPTPTNTSIIDIPFDIYLFLTRMTKPWTIIIVSTLFMQVVVIPILFFILIIMKCCGKSKKMKRDRRRLKTK</sequence>
<evidence type="ECO:0000256" key="1">
    <source>
        <dbReference type="SAM" id="Phobius"/>
    </source>
</evidence>
<keyword evidence="1" id="KW-0812">Transmembrane</keyword>
<dbReference type="EMBL" id="JWZT01004807">
    <property type="protein sequence ID" value="KII63024.1"/>
    <property type="molecule type" value="Genomic_DNA"/>
</dbReference>
<evidence type="ECO:0000313" key="2">
    <source>
        <dbReference type="EMBL" id="KII63024.1"/>
    </source>
</evidence>
<organism evidence="2 3">
    <name type="scientific">Thelohanellus kitauei</name>
    <name type="common">Myxosporean</name>
    <dbReference type="NCBI Taxonomy" id="669202"/>
    <lineage>
        <taxon>Eukaryota</taxon>
        <taxon>Metazoa</taxon>
        <taxon>Cnidaria</taxon>
        <taxon>Myxozoa</taxon>
        <taxon>Myxosporea</taxon>
        <taxon>Bivalvulida</taxon>
        <taxon>Platysporina</taxon>
        <taxon>Myxobolidae</taxon>
        <taxon>Thelohanellus</taxon>
    </lineage>
</organism>
<accession>A0A0C2MF66</accession>
<protein>
    <submittedName>
        <fullName evidence="2">Uncharacterized protein</fullName>
    </submittedName>
</protein>
<gene>
    <name evidence="2" type="ORF">RF11_03700</name>
</gene>
<name>A0A0C2MF66_THEKT</name>
<keyword evidence="1" id="KW-0472">Membrane</keyword>